<dbReference type="InterPro" id="IPR050109">
    <property type="entry name" value="HTH-type_TetR-like_transc_reg"/>
</dbReference>
<keyword evidence="2 4" id="KW-0238">DNA-binding</keyword>
<dbReference type="Pfam" id="PF00440">
    <property type="entry name" value="TetR_N"/>
    <property type="match status" value="1"/>
</dbReference>
<dbReference type="PRINTS" id="PR00455">
    <property type="entry name" value="HTHTETR"/>
</dbReference>
<dbReference type="Proteomes" id="UP000193104">
    <property type="component" value="Unassembled WGS sequence"/>
</dbReference>
<evidence type="ECO:0000313" key="6">
    <source>
        <dbReference type="EMBL" id="ORM71004.1"/>
    </source>
</evidence>
<evidence type="ECO:0000256" key="4">
    <source>
        <dbReference type="PROSITE-ProRule" id="PRU00335"/>
    </source>
</evidence>
<keyword evidence="7" id="KW-1185">Reference proteome</keyword>
<proteinExistence type="predicted"/>
<organism evidence="6 7">
    <name type="scientific">Pantoea wallisii</name>
    <dbReference type="NCBI Taxonomy" id="1076551"/>
    <lineage>
        <taxon>Bacteria</taxon>
        <taxon>Pseudomonadati</taxon>
        <taxon>Pseudomonadota</taxon>
        <taxon>Gammaproteobacteria</taxon>
        <taxon>Enterobacterales</taxon>
        <taxon>Erwiniaceae</taxon>
        <taxon>Pantoea</taxon>
    </lineage>
</organism>
<evidence type="ECO:0000256" key="3">
    <source>
        <dbReference type="ARBA" id="ARBA00023163"/>
    </source>
</evidence>
<dbReference type="PANTHER" id="PTHR30055">
    <property type="entry name" value="HTH-TYPE TRANSCRIPTIONAL REGULATOR RUTR"/>
    <property type="match status" value="1"/>
</dbReference>
<dbReference type="EMBL" id="MLFS01000054">
    <property type="protein sequence ID" value="ORM71004.1"/>
    <property type="molecule type" value="Genomic_DNA"/>
</dbReference>
<dbReference type="InterPro" id="IPR036271">
    <property type="entry name" value="Tet_transcr_reg_TetR-rel_C_sf"/>
</dbReference>
<dbReference type="FunFam" id="1.10.10.60:FF:000141">
    <property type="entry name" value="TetR family transcriptional regulator"/>
    <property type="match status" value="1"/>
</dbReference>
<accession>A0A1X1D2Z2</accession>
<keyword evidence="3" id="KW-0804">Transcription</keyword>
<dbReference type="AlphaFoldDB" id="A0A1X1D2Z2"/>
<dbReference type="STRING" id="1076551.HA48_16775"/>
<dbReference type="OrthoDB" id="116240at2"/>
<dbReference type="Gene3D" id="1.10.357.10">
    <property type="entry name" value="Tetracycline Repressor, domain 2"/>
    <property type="match status" value="1"/>
</dbReference>
<evidence type="ECO:0000259" key="5">
    <source>
        <dbReference type="PROSITE" id="PS50977"/>
    </source>
</evidence>
<evidence type="ECO:0000256" key="2">
    <source>
        <dbReference type="ARBA" id="ARBA00023125"/>
    </source>
</evidence>
<evidence type="ECO:0000256" key="1">
    <source>
        <dbReference type="ARBA" id="ARBA00023015"/>
    </source>
</evidence>
<feature type="DNA-binding region" description="H-T-H motif" evidence="4">
    <location>
        <begin position="24"/>
        <end position="43"/>
    </location>
</feature>
<keyword evidence="1" id="KW-0805">Transcription regulation</keyword>
<dbReference type="GO" id="GO:0003700">
    <property type="term" value="F:DNA-binding transcription factor activity"/>
    <property type="evidence" value="ECO:0007669"/>
    <property type="project" value="TreeGrafter"/>
</dbReference>
<gene>
    <name evidence="6" type="ORF">HA48_16775</name>
</gene>
<dbReference type="InterPro" id="IPR001647">
    <property type="entry name" value="HTH_TetR"/>
</dbReference>
<dbReference type="PROSITE" id="PS50977">
    <property type="entry name" value="HTH_TETR_2"/>
    <property type="match status" value="1"/>
</dbReference>
<feature type="domain" description="HTH tetR-type" evidence="5">
    <location>
        <begin position="1"/>
        <end position="61"/>
    </location>
</feature>
<dbReference type="RefSeq" id="WP_128602386.1">
    <property type="nucleotide sequence ID" value="NZ_MLFS01000054.1"/>
</dbReference>
<name>A0A1X1D2Z2_9GAMM</name>
<dbReference type="SUPFAM" id="SSF48498">
    <property type="entry name" value="Tetracyclin repressor-like, C-terminal domain"/>
    <property type="match status" value="1"/>
</dbReference>
<protein>
    <submittedName>
        <fullName evidence="6">TetR family transcriptional regulator</fullName>
    </submittedName>
</protein>
<dbReference type="GO" id="GO:0000976">
    <property type="term" value="F:transcription cis-regulatory region binding"/>
    <property type="evidence" value="ECO:0007669"/>
    <property type="project" value="TreeGrafter"/>
</dbReference>
<dbReference type="Pfam" id="PF16925">
    <property type="entry name" value="TetR_C_13"/>
    <property type="match status" value="1"/>
</dbReference>
<dbReference type="SUPFAM" id="SSF46689">
    <property type="entry name" value="Homeodomain-like"/>
    <property type="match status" value="1"/>
</dbReference>
<comment type="caution">
    <text evidence="6">The sequence shown here is derived from an EMBL/GenBank/DDBJ whole genome shotgun (WGS) entry which is preliminary data.</text>
</comment>
<dbReference type="InterPro" id="IPR009057">
    <property type="entry name" value="Homeodomain-like_sf"/>
</dbReference>
<reference evidence="6 7" key="1">
    <citation type="journal article" date="2017" name="Antonie Van Leeuwenhoek">
        <title>Phylogenomic resolution of the bacterial genus Pantoea and its relationship with Erwinia and Tatumella.</title>
        <authorList>
            <person name="Palmer M."/>
            <person name="Steenkamp E.T."/>
            <person name="Coetzee M.P."/>
            <person name="Chan W.Y."/>
            <person name="van Zyl E."/>
            <person name="De Maayer P."/>
            <person name="Coutinho T.A."/>
            <person name="Blom J."/>
            <person name="Smits T.H."/>
            <person name="Duffy B."/>
            <person name="Venter S.N."/>
        </authorList>
    </citation>
    <scope>NUCLEOTIDE SEQUENCE [LARGE SCALE GENOMIC DNA]</scope>
    <source>
        <strain evidence="6 7">LMG 26277</strain>
    </source>
</reference>
<dbReference type="InterPro" id="IPR011075">
    <property type="entry name" value="TetR_C"/>
</dbReference>
<evidence type="ECO:0000313" key="7">
    <source>
        <dbReference type="Proteomes" id="UP000193104"/>
    </source>
</evidence>
<sequence length="180" mass="20219">MDKRRDIINTAESLFYLNGFHAVSTDRLCQEAKVSTRTFYKYFPSRETLTAAVMEVREARFFALLSAPDDPQAIAHLFDVMGQWMRENGTSGCFFLKAWGEYSGEDPLLADRAMAYRRAMRDYIARCVASVFGREEAELADTVWMLFEGVLTTALLLGATAAAETGKASAMMLLNRSKKP</sequence>
<dbReference type="PANTHER" id="PTHR30055:SF200">
    <property type="entry name" value="HTH-TYPE TRANSCRIPTIONAL REPRESSOR BDCR"/>
    <property type="match status" value="1"/>
</dbReference>